<dbReference type="Pfam" id="PF09587">
    <property type="entry name" value="PGA_cap"/>
    <property type="match status" value="1"/>
</dbReference>
<keyword evidence="4" id="KW-1185">Reference proteome</keyword>
<dbReference type="CDD" id="cd07381">
    <property type="entry name" value="MPP_CapA"/>
    <property type="match status" value="1"/>
</dbReference>
<protein>
    <submittedName>
        <fullName evidence="3">Capsule biosynthesis protein CapA</fullName>
    </submittedName>
</protein>
<evidence type="ECO:0000313" key="3">
    <source>
        <dbReference type="EMBL" id="OSY40818.1"/>
    </source>
</evidence>
<reference evidence="3 4" key="1">
    <citation type="submission" date="2016-09" db="EMBL/GenBank/DDBJ databases">
        <title>Pseudonocardia autotrophica DSM535, a candidate organism with high potential of specific P450 cytochromes.</title>
        <authorList>
            <person name="Grumaz C."/>
            <person name="Vainshtein Y."/>
            <person name="Kirstahler P."/>
            <person name="Sohn K."/>
        </authorList>
    </citation>
    <scope>NUCLEOTIDE SEQUENCE [LARGE SCALE GENOMIC DNA]</scope>
    <source>
        <strain evidence="3 4">DSM 535</strain>
    </source>
</reference>
<dbReference type="InterPro" id="IPR019079">
    <property type="entry name" value="Capsule_synth_CapA"/>
</dbReference>
<dbReference type="InterPro" id="IPR029052">
    <property type="entry name" value="Metallo-depent_PP-like"/>
</dbReference>
<dbReference type="RefSeq" id="WP_158092154.1">
    <property type="nucleotide sequence ID" value="NZ_AP018920.1"/>
</dbReference>
<dbReference type="SMART" id="SM00854">
    <property type="entry name" value="PGA_cap"/>
    <property type="match status" value="1"/>
</dbReference>
<comment type="caution">
    <text evidence="3">The sequence shown here is derived from an EMBL/GenBank/DDBJ whole genome shotgun (WGS) entry which is preliminary data.</text>
</comment>
<dbReference type="AlphaFoldDB" id="A0A1Y2N1Q5"/>
<evidence type="ECO:0000313" key="4">
    <source>
        <dbReference type="Proteomes" id="UP000194360"/>
    </source>
</evidence>
<dbReference type="OrthoDB" id="9810718at2"/>
<evidence type="ECO:0000256" key="1">
    <source>
        <dbReference type="ARBA" id="ARBA00005662"/>
    </source>
</evidence>
<organism evidence="3 4">
    <name type="scientific">Pseudonocardia autotrophica</name>
    <name type="common">Amycolata autotrophica</name>
    <name type="synonym">Nocardia autotrophica</name>
    <dbReference type="NCBI Taxonomy" id="2074"/>
    <lineage>
        <taxon>Bacteria</taxon>
        <taxon>Bacillati</taxon>
        <taxon>Actinomycetota</taxon>
        <taxon>Actinomycetes</taxon>
        <taxon>Pseudonocardiales</taxon>
        <taxon>Pseudonocardiaceae</taxon>
        <taxon>Pseudonocardia</taxon>
    </lineage>
</organism>
<dbReference type="PANTHER" id="PTHR33393">
    <property type="entry name" value="POLYGLUTAMINE SYNTHESIS ACCESSORY PROTEIN RV0574C-RELATED"/>
    <property type="match status" value="1"/>
</dbReference>
<feature type="domain" description="Capsule synthesis protein CapA" evidence="2">
    <location>
        <begin position="6"/>
        <end position="264"/>
    </location>
</feature>
<evidence type="ECO:0000259" key="2">
    <source>
        <dbReference type="SMART" id="SM00854"/>
    </source>
</evidence>
<dbReference type="Proteomes" id="UP000194360">
    <property type="component" value="Unassembled WGS sequence"/>
</dbReference>
<comment type="similarity">
    <text evidence="1">Belongs to the CapA family.</text>
</comment>
<accession>A0A1Y2N1Q5</accession>
<dbReference type="PANTHER" id="PTHR33393:SF13">
    <property type="entry name" value="PGA BIOSYNTHESIS PROTEIN CAPA"/>
    <property type="match status" value="1"/>
</dbReference>
<gene>
    <name evidence="3" type="primary">capA</name>
    <name evidence="3" type="ORF">BG845_02577</name>
</gene>
<proteinExistence type="inferred from homology"/>
<dbReference type="STRING" id="2074.BG845_02577"/>
<name>A0A1Y2N1Q5_PSEAH</name>
<dbReference type="EMBL" id="MIGB01000011">
    <property type="protein sequence ID" value="OSY40818.1"/>
    <property type="molecule type" value="Genomic_DNA"/>
</dbReference>
<sequence length="373" mass="40345">MNSRVTVAAVGDVMVNRPDPAGVFTLVKPVFDAADIVFGNCESVYARSGSTNPATRGEVRADPVNVIGLTHAGFDVMSFANNHHLDSGYDAFFETMRHLDDAGIVHAGAGRNTEEARRPGIVERHGVTVAFLSYSTVMFPGYEAGPDKPGCARISVATHYAMSAPEQPGCSAVVRTFVERPSLEMVREDVAAAAEQADVVVFTPHWGIHFTPAVVADYETELARAAIDAGADAVLGHHQHILKGIQVYRNKPIFHGLGNFAVDTPTEHLKGAAVRDLQKHSSYSVRYDPEYPTYPFHPEARQTVVARLTVEDGTVTGASFVPAYIDPQGRPEPLRAGDPRFDQVAGYQQAVGKEVGFDTAFEVGDDEVRIRLS</sequence>
<dbReference type="SUPFAM" id="SSF56300">
    <property type="entry name" value="Metallo-dependent phosphatases"/>
    <property type="match status" value="1"/>
</dbReference>
<dbReference type="InterPro" id="IPR052169">
    <property type="entry name" value="CW_Biosynth-Accessory"/>
</dbReference>
<dbReference type="Gene3D" id="3.60.21.10">
    <property type="match status" value="1"/>
</dbReference>